<organism evidence="3">
    <name type="scientific">uncultured Pseudonocardia sp</name>
    <dbReference type="NCBI Taxonomy" id="211455"/>
    <lineage>
        <taxon>Bacteria</taxon>
        <taxon>Bacillati</taxon>
        <taxon>Actinomycetota</taxon>
        <taxon>Actinomycetes</taxon>
        <taxon>Pseudonocardiales</taxon>
        <taxon>Pseudonocardiaceae</taxon>
        <taxon>Pseudonocardia</taxon>
        <taxon>environmental samples</taxon>
    </lineage>
</organism>
<name>A0A6J4QEA9_9PSEU</name>
<dbReference type="EMBL" id="CADCUS010000557">
    <property type="protein sequence ID" value="CAA9441682.1"/>
    <property type="molecule type" value="Genomic_DNA"/>
</dbReference>
<accession>A0A6J4QEA9</accession>
<sequence>VLAGLGGEFTPSAARQALGTSRRVAVPLLELLARTGRTARTPGGNHRLRAPAGTPPP</sequence>
<dbReference type="InterPro" id="IPR036390">
    <property type="entry name" value="WH_DNA-bd_sf"/>
</dbReference>
<dbReference type="SUPFAM" id="SSF46785">
    <property type="entry name" value="Winged helix' DNA-binding domain"/>
    <property type="match status" value="1"/>
</dbReference>
<keyword evidence="3" id="KW-0251">Elongation factor</keyword>
<gene>
    <name evidence="3" type="ORF">AVDCRST_MAG66-4043</name>
</gene>
<reference evidence="3" key="1">
    <citation type="submission" date="2020-02" db="EMBL/GenBank/DDBJ databases">
        <authorList>
            <person name="Meier V. D."/>
        </authorList>
    </citation>
    <scope>NUCLEOTIDE SEQUENCE</scope>
    <source>
        <strain evidence="3">AVDCRST_MAG66</strain>
    </source>
</reference>
<dbReference type="GO" id="GO:0003746">
    <property type="term" value="F:translation elongation factor activity"/>
    <property type="evidence" value="ECO:0007669"/>
    <property type="project" value="UniProtKB-KW"/>
</dbReference>
<dbReference type="InterPro" id="IPR036388">
    <property type="entry name" value="WH-like_DNA-bd_sf"/>
</dbReference>
<dbReference type="Gene3D" id="1.10.10.10">
    <property type="entry name" value="Winged helix-like DNA-binding domain superfamily/Winged helix DNA-binding domain"/>
    <property type="match status" value="1"/>
</dbReference>
<dbReference type="Pfam" id="PF09107">
    <property type="entry name" value="WHD_3rd_SelB"/>
    <property type="match status" value="1"/>
</dbReference>
<evidence type="ECO:0000313" key="3">
    <source>
        <dbReference type="EMBL" id="CAA9441682.1"/>
    </source>
</evidence>
<proteinExistence type="predicted"/>
<evidence type="ECO:0000256" key="1">
    <source>
        <dbReference type="SAM" id="MobiDB-lite"/>
    </source>
</evidence>
<dbReference type="GO" id="GO:0001514">
    <property type="term" value="P:selenocysteine incorporation"/>
    <property type="evidence" value="ECO:0007669"/>
    <property type="project" value="InterPro"/>
</dbReference>
<feature type="region of interest" description="Disordered" evidence="1">
    <location>
        <begin position="35"/>
        <end position="57"/>
    </location>
</feature>
<dbReference type="GO" id="GO:0003723">
    <property type="term" value="F:RNA binding"/>
    <property type="evidence" value="ECO:0007669"/>
    <property type="project" value="InterPro"/>
</dbReference>
<dbReference type="GO" id="GO:0005525">
    <property type="term" value="F:GTP binding"/>
    <property type="evidence" value="ECO:0007669"/>
    <property type="project" value="InterPro"/>
</dbReference>
<evidence type="ECO:0000259" key="2">
    <source>
        <dbReference type="Pfam" id="PF09107"/>
    </source>
</evidence>
<dbReference type="InterPro" id="IPR015191">
    <property type="entry name" value="SelB_WHD4"/>
</dbReference>
<protein>
    <submittedName>
        <fullName evidence="3">Selenocysteine-specific translation elongation factor</fullName>
    </submittedName>
</protein>
<feature type="domain" description="Elongation factor SelB fourth winged-helix" evidence="2">
    <location>
        <begin position="2"/>
        <end position="42"/>
    </location>
</feature>
<feature type="non-terminal residue" evidence="3">
    <location>
        <position position="1"/>
    </location>
</feature>
<dbReference type="AlphaFoldDB" id="A0A6J4QEA9"/>
<keyword evidence="3" id="KW-0648">Protein biosynthesis</keyword>
<dbReference type="GO" id="GO:0005737">
    <property type="term" value="C:cytoplasm"/>
    <property type="evidence" value="ECO:0007669"/>
    <property type="project" value="InterPro"/>
</dbReference>